<reference evidence="3" key="1">
    <citation type="submission" date="2021-07" db="EMBL/GenBank/DDBJ databases">
        <title>Candidatus Kaistella beijingensis sp. nov. isolated from a municipal wastewater treatment plant is involved in sludge foaming.</title>
        <authorList>
            <person name="Song Y."/>
            <person name="Liu S.-J."/>
        </authorList>
    </citation>
    <scope>NUCLEOTIDE SEQUENCE</scope>
    <source>
        <strain evidence="3">DSM 43998</strain>
    </source>
</reference>
<dbReference type="Gene3D" id="3.90.76.10">
    <property type="entry name" value="Dipeptide-binding Protein, Domain 1"/>
    <property type="match status" value="1"/>
</dbReference>
<dbReference type="InterPro" id="IPR000914">
    <property type="entry name" value="SBP_5_dom"/>
</dbReference>
<dbReference type="Pfam" id="PF00496">
    <property type="entry name" value="SBP_bac_5"/>
    <property type="match status" value="1"/>
</dbReference>
<evidence type="ECO:0000313" key="3">
    <source>
        <dbReference type="EMBL" id="QXQ15420.1"/>
    </source>
</evidence>
<protein>
    <submittedName>
        <fullName evidence="3">Peptide-binding protein</fullName>
    </submittedName>
</protein>
<gene>
    <name evidence="3" type="ORF">KV203_08985</name>
</gene>
<evidence type="ECO:0000313" key="4">
    <source>
        <dbReference type="Proteomes" id="UP000887023"/>
    </source>
</evidence>
<feature type="chain" id="PRO_5046248523" evidence="1">
    <location>
        <begin position="19"/>
        <end position="567"/>
    </location>
</feature>
<feature type="domain" description="Solute-binding protein family 5" evidence="2">
    <location>
        <begin position="93"/>
        <end position="464"/>
    </location>
</feature>
<dbReference type="InterPro" id="IPR039424">
    <property type="entry name" value="SBP_5"/>
</dbReference>
<dbReference type="Proteomes" id="UP000887023">
    <property type="component" value="Chromosome"/>
</dbReference>
<organism evidence="3 4">
    <name type="scientific">Skermania pinensis</name>
    <dbReference type="NCBI Taxonomy" id="39122"/>
    <lineage>
        <taxon>Bacteria</taxon>
        <taxon>Bacillati</taxon>
        <taxon>Actinomycetota</taxon>
        <taxon>Actinomycetes</taxon>
        <taxon>Mycobacteriales</taxon>
        <taxon>Gordoniaceae</taxon>
        <taxon>Skermania</taxon>
    </lineage>
</organism>
<accession>A0ABX8SG54</accession>
<name>A0ABX8SG54_9ACTN</name>
<sequence length="567" mass="58353">MRIQRATGVLLVVGAAAAGLLTGCSSQDQVPSIGYAIDNVITTYNAGTSAGAATGAKAAFARVLPGFGYVGPEGATVSDTDAGTANVVPGEVLTVQYRLNPNGVYSDGTPTTCDDLVLAWTAHNGRFTLTDDKGATAPVFDAASSAGYSDIDRVDCQPGSKDATVVFRPGRTDTNWRALFGAGDLMPAHIAAKAANVPSVVTTVQSGDQDGIGRIADFWNTGWALAAGQLDLSRFPSSGPYRIESYSAEDGLVLVANDKWWGDRPGTPRIVIWPKTADLPGRITAGAVQVVDIGSGSVPGLSLDGFTSTDIASRSSEQLILATSGVFQAATVRKAFGLCVPRSALFDQLGHVGDPPETGLGSGVLNTRFVASDALIYPPASAAGVALRGGDAPGAKVALGGATPTVRIGYLGPDDRRSKTVAAIAEACKPAGITVQDAAAADFTPKALREGTVDAVLAGTAAGAGAAGTAEPTEALYALRAGSGSNYGNFSNPRFNDIVDQLAIEPNPDTRLTLSVEGENLLWGEMPTVPLFDEPRTVAFADGLRAAVPNRTEAGSGWNMDRWVLRR</sequence>
<proteinExistence type="predicted"/>
<dbReference type="PANTHER" id="PTHR30290:SF65">
    <property type="entry name" value="MONOACYL PHOSPHATIDYLINOSITOL TETRAMANNOSIDE-BINDING PROTEIN LPQW-RELATED"/>
    <property type="match status" value="1"/>
</dbReference>
<dbReference type="RefSeq" id="WP_066468094.1">
    <property type="nucleotide sequence ID" value="NZ_CBCRUZ010000001.1"/>
</dbReference>
<dbReference type="PROSITE" id="PS51257">
    <property type="entry name" value="PROKAR_LIPOPROTEIN"/>
    <property type="match status" value="1"/>
</dbReference>
<dbReference type="EMBL" id="CP079105">
    <property type="protein sequence ID" value="QXQ15420.1"/>
    <property type="molecule type" value="Genomic_DNA"/>
</dbReference>
<evidence type="ECO:0000256" key="1">
    <source>
        <dbReference type="SAM" id="SignalP"/>
    </source>
</evidence>
<keyword evidence="4" id="KW-1185">Reference proteome</keyword>
<dbReference type="Gene3D" id="3.10.105.10">
    <property type="entry name" value="Dipeptide-binding Protein, Domain 3"/>
    <property type="match status" value="1"/>
</dbReference>
<evidence type="ECO:0000259" key="2">
    <source>
        <dbReference type="Pfam" id="PF00496"/>
    </source>
</evidence>
<dbReference type="PANTHER" id="PTHR30290">
    <property type="entry name" value="PERIPLASMIC BINDING COMPONENT OF ABC TRANSPORTER"/>
    <property type="match status" value="1"/>
</dbReference>
<dbReference type="SUPFAM" id="SSF53850">
    <property type="entry name" value="Periplasmic binding protein-like II"/>
    <property type="match status" value="1"/>
</dbReference>
<feature type="signal peptide" evidence="1">
    <location>
        <begin position="1"/>
        <end position="18"/>
    </location>
</feature>
<keyword evidence="1" id="KW-0732">Signal</keyword>
<dbReference type="Gene3D" id="3.40.190.10">
    <property type="entry name" value="Periplasmic binding protein-like II"/>
    <property type="match status" value="1"/>
</dbReference>